<evidence type="ECO:0000313" key="3">
    <source>
        <dbReference type="Proteomes" id="UP000563524"/>
    </source>
</evidence>
<feature type="signal peptide" evidence="1">
    <location>
        <begin position="1"/>
        <end position="20"/>
    </location>
</feature>
<proteinExistence type="predicted"/>
<name>A0A840I022_9PROT</name>
<keyword evidence="3" id="KW-1185">Reference proteome</keyword>
<evidence type="ECO:0000313" key="2">
    <source>
        <dbReference type="EMBL" id="MBB4657631.1"/>
    </source>
</evidence>
<dbReference type="Proteomes" id="UP000563524">
    <property type="component" value="Unassembled WGS sequence"/>
</dbReference>
<protein>
    <recommendedName>
        <fullName evidence="4">Lipoprotein</fullName>
    </recommendedName>
</protein>
<organism evidence="2 3">
    <name type="scientific">Parvularcula dongshanensis</name>
    <dbReference type="NCBI Taxonomy" id="1173995"/>
    <lineage>
        <taxon>Bacteria</taxon>
        <taxon>Pseudomonadati</taxon>
        <taxon>Pseudomonadota</taxon>
        <taxon>Alphaproteobacteria</taxon>
        <taxon>Parvularculales</taxon>
        <taxon>Parvularculaceae</taxon>
        <taxon>Parvularcula</taxon>
    </lineage>
</organism>
<accession>A0A840I022</accession>
<gene>
    <name evidence="2" type="ORF">GGQ59_000131</name>
</gene>
<reference evidence="2 3" key="1">
    <citation type="submission" date="2020-08" db="EMBL/GenBank/DDBJ databases">
        <title>Genomic Encyclopedia of Type Strains, Phase IV (KMG-IV): sequencing the most valuable type-strain genomes for metagenomic binning, comparative biology and taxonomic classification.</title>
        <authorList>
            <person name="Goeker M."/>
        </authorList>
    </citation>
    <scope>NUCLEOTIDE SEQUENCE [LARGE SCALE GENOMIC DNA]</scope>
    <source>
        <strain evidence="2 3">DSM 102850</strain>
    </source>
</reference>
<dbReference type="AlphaFoldDB" id="A0A840I022"/>
<feature type="chain" id="PRO_5033055069" description="Lipoprotein" evidence="1">
    <location>
        <begin position="21"/>
        <end position="165"/>
    </location>
</feature>
<dbReference type="EMBL" id="JACHOB010000001">
    <property type="protein sequence ID" value="MBB4657631.1"/>
    <property type="molecule type" value="Genomic_DNA"/>
</dbReference>
<keyword evidence="1" id="KW-0732">Signal</keyword>
<comment type="caution">
    <text evidence="2">The sequence shown here is derived from an EMBL/GenBank/DDBJ whole genome shotgun (WGS) entry which is preliminary data.</text>
</comment>
<sequence>MRRFALLLLALAACATSRDAADTTGDGLGDAVTSPLEDVNIKREEIPVVLRALRGPYPLRDPGSCEAIAAHVRDLTAALGPDADDPAAGEDPTFGEKAGDSALDVIADTASDIIPFRGVVRYATGATRHDRMVREAYQNGIARRAYLKGLGEVRGCPPPAAPDRR</sequence>
<dbReference type="RefSeq" id="WP_183814880.1">
    <property type="nucleotide sequence ID" value="NZ_JACHOB010000001.1"/>
</dbReference>
<evidence type="ECO:0000256" key="1">
    <source>
        <dbReference type="SAM" id="SignalP"/>
    </source>
</evidence>
<evidence type="ECO:0008006" key="4">
    <source>
        <dbReference type="Google" id="ProtNLM"/>
    </source>
</evidence>